<feature type="region of interest" description="Disordered" evidence="1">
    <location>
        <begin position="1"/>
        <end position="27"/>
    </location>
</feature>
<dbReference type="PANTHER" id="PTHR19959">
    <property type="entry name" value="KINESIN LIGHT CHAIN"/>
    <property type="match status" value="1"/>
</dbReference>
<evidence type="ECO:0000256" key="1">
    <source>
        <dbReference type="SAM" id="MobiDB-lite"/>
    </source>
</evidence>
<dbReference type="EMBL" id="BNBO01000028">
    <property type="protein sequence ID" value="GHH76204.1"/>
    <property type="molecule type" value="Genomic_DNA"/>
</dbReference>
<dbReference type="SUPFAM" id="SSF52540">
    <property type="entry name" value="P-loop containing nucleoside triphosphate hydrolases"/>
    <property type="match status" value="1"/>
</dbReference>
<feature type="region of interest" description="Disordered" evidence="1">
    <location>
        <begin position="1193"/>
        <end position="1225"/>
    </location>
</feature>
<dbReference type="Gene3D" id="3.40.50.300">
    <property type="entry name" value="P-loop containing nucleotide triphosphate hydrolases"/>
    <property type="match status" value="1"/>
</dbReference>
<dbReference type="Pfam" id="PF13374">
    <property type="entry name" value="TPR_10"/>
    <property type="match status" value="8"/>
</dbReference>
<comment type="caution">
    <text evidence="2">The sequence shown here is derived from an EMBL/GenBank/DDBJ whole genome shotgun (WGS) entry which is preliminary data.</text>
</comment>
<organism evidence="2 3">
    <name type="scientific">Kitasatospora indigofera</name>
    <dbReference type="NCBI Taxonomy" id="67307"/>
    <lineage>
        <taxon>Bacteria</taxon>
        <taxon>Bacillati</taxon>
        <taxon>Actinomycetota</taxon>
        <taxon>Actinomycetes</taxon>
        <taxon>Kitasatosporales</taxon>
        <taxon>Streptomycetaceae</taxon>
        <taxon>Kitasatospora</taxon>
    </lineage>
</organism>
<dbReference type="InterPro" id="IPR019734">
    <property type="entry name" value="TPR_rpt"/>
</dbReference>
<feature type="region of interest" description="Disordered" evidence="1">
    <location>
        <begin position="156"/>
        <end position="210"/>
    </location>
</feature>
<dbReference type="SUPFAM" id="SSF48452">
    <property type="entry name" value="TPR-like"/>
    <property type="match status" value="5"/>
</dbReference>
<dbReference type="InterPro" id="IPR011990">
    <property type="entry name" value="TPR-like_helical_dom_sf"/>
</dbReference>
<feature type="compositionally biased region" description="Gly residues" evidence="1">
    <location>
        <begin position="191"/>
        <end position="210"/>
    </location>
</feature>
<proteinExistence type="predicted"/>
<accession>A0A919G232</accession>
<reference evidence="2" key="1">
    <citation type="journal article" date="2014" name="Int. J. Syst. Evol. Microbiol.">
        <title>Complete genome sequence of Corynebacterium casei LMG S-19264T (=DSM 44701T), isolated from a smear-ripened cheese.</title>
        <authorList>
            <consortium name="US DOE Joint Genome Institute (JGI-PGF)"/>
            <person name="Walter F."/>
            <person name="Albersmeier A."/>
            <person name="Kalinowski J."/>
            <person name="Ruckert C."/>
        </authorList>
    </citation>
    <scope>NUCLEOTIDE SEQUENCE</scope>
    <source>
        <strain evidence="2">JCM 4646</strain>
    </source>
</reference>
<evidence type="ECO:0000313" key="3">
    <source>
        <dbReference type="Proteomes" id="UP000617734"/>
    </source>
</evidence>
<sequence>MTAGDRGAGTPTGSASGPAAGRPQPGQWVAGSTVLGAVYQIAQVGGDVTIVTDETRAAPAPYGVAAFPSGRPGLTVEQARHQPARLLQARHALVPFTGRRKELDRLTAWRDAPGDASVLLLHGTGGQGKTRLAAQFAAAARAAGWDVLQARHTSDPAPLRAAPAGPAAAVGTGTTGPGPTADGAAGQDAAGQGGAGTGTSGTGASGTGASGTGPGVLLIADYAERWPATDLLTLLTHSTAQGRPARVLLVARPAGPWWQTLANRLDRLGLDAGELALPPLTDDPDSGPAALFEAARDAFATALDVSGAHQAPVPDALADPGRFGQVLAVHMAALATVDAHRTRHSTDFLESTERISAYLLDRERDHWEYLHQNRRVTATPETLSRTAYTAALTGALDHSAGRAALTAVRACPDGAADQALADHAVPYPPAGPHAGTVLEPLYPDRLAEDFLALSTPGHRHGWFRTDPWAATAPQALLLDAPPGAGGWARPALTVLIAAAADWPHLTATQLVPLLTARPELALRAGGAALGALAALEGLPPEVLEAVDAQLPEGRHADLDPGIAVLCARLTRHRLAATEEPAERARLHAALAVRHGNAGDHDRALAADEQALAVRRLLAAEDPGTHLADLAETLNNLSVRYGATGRRAEALTVIEQAVAIRRRLAAADPDTHLAGLADSLNNLSIRYGEAGRRAEGLAAVEEAVEIRTRLALTDPVAHGAALASAFNNLSVDYGDLGRRAEGLAAVERAVAIRRLLAAADPAGHEADLASSLNNLSVRYRGFGRRAEGLAAAEEAVRLLRRLAAANPAGHEGDLATALNTLSNCYGELDRAADGLAAAEEAVEIRRRRAAKNPTAHAADLAGTLNTLSVRYDAVGRRTEGLAAAEEAVTLLRPSAAANTVAHETALTTALHNLSTGYGALGRTTEAVAAAAEAVLVRRRLAALHPAVHPAELIVSLRNLSVWCAKAGRPAESLAAAEEAVALLRPSAAADPTARAAGLAGALDTLSDRYDELGRTTEALAAAEETVGIRRRLAAGDPAAHEPSLASALNNLAVRYAGLGRSAEGTAAAEEAVALGRRLVGTNPAAHGLFLATALANLSDWYEAAGRPREGLAAVEEALEIHRGLAREHPAAHEPGLAEALWATALAREALGYDLPWVLRPAVEAVEILLRLDRSDPGVRPRPVDAVVEHTASLHAPSGAPEQARWLRGLPAGSGPSGRTGAVTAAE</sequence>
<reference evidence="2" key="2">
    <citation type="submission" date="2020-09" db="EMBL/GenBank/DDBJ databases">
        <authorList>
            <person name="Sun Q."/>
            <person name="Ohkuma M."/>
        </authorList>
    </citation>
    <scope>NUCLEOTIDE SEQUENCE</scope>
    <source>
        <strain evidence="2">JCM 4646</strain>
    </source>
</reference>
<name>A0A919G232_9ACTN</name>
<evidence type="ECO:0008006" key="4">
    <source>
        <dbReference type="Google" id="ProtNLM"/>
    </source>
</evidence>
<dbReference type="Gene3D" id="1.25.40.10">
    <property type="entry name" value="Tetratricopeptide repeat domain"/>
    <property type="match status" value="4"/>
</dbReference>
<dbReference type="PANTHER" id="PTHR19959:SF119">
    <property type="entry name" value="FUNGAL LIPASE-LIKE DOMAIN-CONTAINING PROTEIN"/>
    <property type="match status" value="1"/>
</dbReference>
<protein>
    <recommendedName>
        <fullName evidence="4">Tetratricopeptide repeat protein</fullName>
    </recommendedName>
</protein>
<dbReference type="InterPro" id="IPR027417">
    <property type="entry name" value="P-loop_NTPase"/>
</dbReference>
<dbReference type="SMART" id="SM00028">
    <property type="entry name" value="TPR"/>
    <property type="match status" value="7"/>
</dbReference>
<feature type="compositionally biased region" description="Low complexity" evidence="1">
    <location>
        <begin position="161"/>
        <end position="190"/>
    </location>
</feature>
<keyword evidence="3" id="KW-1185">Reference proteome</keyword>
<dbReference type="Proteomes" id="UP000617734">
    <property type="component" value="Unassembled WGS sequence"/>
</dbReference>
<evidence type="ECO:0000313" key="2">
    <source>
        <dbReference type="EMBL" id="GHH76204.1"/>
    </source>
</evidence>
<dbReference type="AlphaFoldDB" id="A0A919G232"/>
<gene>
    <name evidence="2" type="ORF">GCM10018781_46980</name>
</gene>